<dbReference type="InterPro" id="IPR043129">
    <property type="entry name" value="ATPase_NBD"/>
</dbReference>
<dbReference type="Proteomes" id="UP000199584">
    <property type="component" value="Unassembled WGS sequence"/>
</dbReference>
<dbReference type="Pfam" id="PF17989">
    <property type="entry name" value="ALP_N"/>
    <property type="match status" value="1"/>
</dbReference>
<feature type="domain" description="Actin-like protein N-terminal" evidence="1">
    <location>
        <begin position="19"/>
        <end position="171"/>
    </location>
</feature>
<accession>A0A1I6E2C6</accession>
<evidence type="ECO:0000259" key="1">
    <source>
        <dbReference type="Pfam" id="PF17989"/>
    </source>
</evidence>
<gene>
    <name evidence="3" type="ORF">SAMN05660706_12349</name>
</gene>
<dbReference type="STRING" id="39060.SAMN05660706_12349"/>
<dbReference type="EMBL" id="FOYM01000023">
    <property type="protein sequence ID" value="SFR11722.1"/>
    <property type="molecule type" value="Genomic_DNA"/>
</dbReference>
<proteinExistence type="predicted"/>
<dbReference type="RefSeq" id="WP_245779779.1">
    <property type="nucleotide sequence ID" value="NZ_FOYM01000023.1"/>
</dbReference>
<protein>
    <submittedName>
        <fullName evidence="3">Plasmid segregation protein ParM</fullName>
    </submittedName>
</protein>
<dbReference type="AlphaFoldDB" id="A0A1I6E2C6"/>
<dbReference type="InterPro" id="IPR040607">
    <property type="entry name" value="ALP_N"/>
</dbReference>
<dbReference type="CDD" id="cd24025">
    <property type="entry name" value="ASKHA_NBD_ParM_pCBH-like"/>
    <property type="match status" value="1"/>
</dbReference>
<reference evidence="4" key="1">
    <citation type="submission" date="2016-10" db="EMBL/GenBank/DDBJ databases">
        <authorList>
            <person name="Varghese N."/>
            <person name="Submissions S."/>
        </authorList>
    </citation>
    <scope>NUCLEOTIDE SEQUENCE [LARGE SCALE GENOMIC DNA]</scope>
    <source>
        <strain evidence="4">DSM 3669</strain>
    </source>
</reference>
<name>A0A1I6E2C6_9FIRM</name>
<dbReference type="Gene3D" id="3.30.420.40">
    <property type="match status" value="2"/>
</dbReference>
<organism evidence="3 4">
    <name type="scientific">Desulfoscipio geothermicus DSM 3669</name>
    <dbReference type="NCBI Taxonomy" id="1121426"/>
    <lineage>
        <taxon>Bacteria</taxon>
        <taxon>Bacillati</taxon>
        <taxon>Bacillota</taxon>
        <taxon>Clostridia</taxon>
        <taxon>Eubacteriales</taxon>
        <taxon>Desulfallaceae</taxon>
        <taxon>Desulfoscipio</taxon>
    </lineage>
</organism>
<sequence length="336" mass="36056">MTMQEARICQFPQKEYVWAVDVGYGYTKAVSSLGKRVCFPSVISSARDLPLAELANESIGHTVVIRKEGAPAERFFVGQLALKEGRSVQFTLDDVKHKHPVHDVVLLTALALLEPEAAGKLVVGLPVDYYREQGKSLSQHLTNLTATVSVDGGPVKQISFDNVLVYPQGAGALLVAPDMPSNGIVALVDVGHKTTDCVALELGNGGSRPVQSMCISVEAGIVHLHQAVIEEFLKLTGIRLPAVYTEQVLRTGRVWFKGQELDLSHVLADARKVIARSIADGVLAAWGDRADFVRRVYLAGGGALELPGLADMFSGASVIPDAQFANVLGFLKFGES</sequence>
<dbReference type="SUPFAM" id="SSF53067">
    <property type="entry name" value="Actin-like ATPase domain"/>
    <property type="match status" value="2"/>
</dbReference>
<evidence type="ECO:0000313" key="3">
    <source>
        <dbReference type="EMBL" id="SFR11722.1"/>
    </source>
</evidence>
<dbReference type="Pfam" id="PF21522">
    <property type="entry name" value="MreB-like_C"/>
    <property type="match status" value="1"/>
</dbReference>
<evidence type="ECO:0000259" key="2">
    <source>
        <dbReference type="Pfam" id="PF21522"/>
    </source>
</evidence>
<evidence type="ECO:0000313" key="4">
    <source>
        <dbReference type="Proteomes" id="UP000199584"/>
    </source>
</evidence>
<keyword evidence="4" id="KW-1185">Reference proteome</keyword>
<feature type="domain" description="Actin homologue MreB-like C-terminal" evidence="2">
    <location>
        <begin position="187"/>
        <end position="306"/>
    </location>
</feature>
<dbReference type="InterPro" id="IPR049067">
    <property type="entry name" value="MreB-like_C"/>
</dbReference>